<organism evidence="1">
    <name type="scientific">freshwater metagenome</name>
    <dbReference type="NCBI Taxonomy" id="449393"/>
    <lineage>
        <taxon>unclassified sequences</taxon>
        <taxon>metagenomes</taxon>
        <taxon>ecological metagenomes</taxon>
    </lineage>
</organism>
<gene>
    <name evidence="1" type="ORF">UFOPK3883_00821</name>
</gene>
<reference evidence="1" key="1">
    <citation type="submission" date="2020-05" db="EMBL/GenBank/DDBJ databases">
        <authorList>
            <person name="Chiriac C."/>
            <person name="Salcher M."/>
            <person name="Ghai R."/>
            <person name="Kavagutti S V."/>
        </authorList>
    </citation>
    <scope>NUCLEOTIDE SEQUENCE</scope>
</reference>
<evidence type="ECO:0000313" key="1">
    <source>
        <dbReference type="EMBL" id="CAB4966316.1"/>
    </source>
</evidence>
<dbReference type="EMBL" id="CAFBNV010000070">
    <property type="protein sequence ID" value="CAB4966316.1"/>
    <property type="molecule type" value="Genomic_DNA"/>
</dbReference>
<name>A0A6J7LDD7_9ZZZZ</name>
<sequence>MESVVVVGDKNEIVKEPFFKLLIWFGVSGCTDKITSLLANTSPCLICAPAAKNCASEYSAATPAPDSMKTSCPNFVNFEIISGTSATRFSPGLISFGTEIRIRLPYLTFTLIISF</sequence>
<proteinExistence type="predicted"/>
<accession>A0A6J7LDD7</accession>
<dbReference type="AlphaFoldDB" id="A0A6J7LDD7"/>
<protein>
    <submittedName>
        <fullName evidence="1">Unannotated protein</fullName>
    </submittedName>
</protein>